<proteinExistence type="predicted"/>
<accession>A0A9Q4B2C0</accession>
<organism evidence="1 2">
    <name type="scientific">Salipaludibacillus agaradhaerens</name>
    <name type="common">Bacillus agaradhaerens</name>
    <dbReference type="NCBI Taxonomy" id="76935"/>
    <lineage>
        <taxon>Bacteria</taxon>
        <taxon>Bacillati</taxon>
        <taxon>Bacillota</taxon>
        <taxon>Bacilli</taxon>
        <taxon>Bacillales</taxon>
        <taxon>Bacillaceae</taxon>
    </lineage>
</organism>
<dbReference type="EMBL" id="JABXYM010000001">
    <property type="protein sequence ID" value="MCR6096732.1"/>
    <property type="molecule type" value="Genomic_DNA"/>
</dbReference>
<sequence>MQWIIIGLFSLSAILFLLSFFQKDSNKEIENQVENMSIQMMQEIYYLKKKIKVLEEEFLMDSHKLSEQEIAATASKALTRDDVLSLYEEGYTIAHIADMTNSHIDDIEEMMAN</sequence>
<evidence type="ECO:0000313" key="1">
    <source>
        <dbReference type="EMBL" id="MCR6096732.1"/>
    </source>
</evidence>
<name>A0A9Q4B2C0_SALAG</name>
<evidence type="ECO:0000313" key="2">
    <source>
        <dbReference type="Proteomes" id="UP001057753"/>
    </source>
</evidence>
<protein>
    <submittedName>
        <fullName evidence="1">Uncharacterized protein</fullName>
    </submittedName>
</protein>
<gene>
    <name evidence="1" type="ORF">HXA33_09195</name>
</gene>
<keyword evidence="2" id="KW-1185">Reference proteome</keyword>
<dbReference type="OrthoDB" id="2937672at2"/>
<dbReference type="Proteomes" id="UP001057753">
    <property type="component" value="Unassembled WGS sequence"/>
</dbReference>
<comment type="caution">
    <text evidence="1">The sequence shown here is derived from an EMBL/GenBank/DDBJ whole genome shotgun (WGS) entry which is preliminary data.</text>
</comment>
<reference evidence="1" key="1">
    <citation type="submission" date="2020-06" db="EMBL/GenBank/DDBJ databases">
        <title>Insight into the genomes of haloalkaliphilic bacilli from Kenyan soda lakes.</title>
        <authorList>
            <person name="Mwirichia R."/>
            <person name="Villamizar G.C."/>
            <person name="Poehlein A."/>
            <person name="Mugweru J."/>
            <person name="Kipnyargis A."/>
            <person name="Kiplimo D."/>
            <person name="Orwa P."/>
            <person name="Daniel R."/>
        </authorList>
    </citation>
    <scope>NUCLEOTIDE SEQUENCE</scope>
    <source>
        <strain evidence="1">B1096_S55</strain>
    </source>
</reference>
<dbReference type="AlphaFoldDB" id="A0A9Q4B2C0"/>
<dbReference type="RefSeq" id="WP_078577058.1">
    <property type="nucleotide sequence ID" value="NZ_JABXYM010000001.1"/>
</dbReference>